<protein>
    <submittedName>
        <fullName evidence="2">Amino acid adenylation domain-containing protein</fullName>
    </submittedName>
</protein>
<reference evidence="2" key="1">
    <citation type="submission" date="2020-10" db="EMBL/GenBank/DDBJ databases">
        <title>Phylogeny of dyella-like bacteria.</title>
        <authorList>
            <person name="Fu J."/>
        </authorList>
    </citation>
    <scope>NUCLEOTIDE SEQUENCE</scope>
    <source>
        <strain evidence="2">DHON07</strain>
    </source>
</reference>
<feature type="domain" description="AMP-dependent synthetase/ligase" evidence="1">
    <location>
        <begin position="34"/>
        <end position="260"/>
    </location>
</feature>
<gene>
    <name evidence="2" type="ORF">ISS99_00040</name>
</gene>
<dbReference type="InterPro" id="IPR010071">
    <property type="entry name" value="AA_adenyl_dom"/>
</dbReference>
<dbReference type="InterPro" id="IPR020845">
    <property type="entry name" value="AMP-binding_CS"/>
</dbReference>
<dbReference type="PANTHER" id="PTHR45527:SF1">
    <property type="entry name" value="FATTY ACID SYNTHASE"/>
    <property type="match status" value="1"/>
</dbReference>
<dbReference type="InterPro" id="IPR045851">
    <property type="entry name" value="AMP-bd_C_sf"/>
</dbReference>
<dbReference type="EMBL" id="JADIKF010000008">
    <property type="protein sequence ID" value="MBM7127897.1"/>
    <property type="molecule type" value="Genomic_DNA"/>
</dbReference>
<dbReference type="InterPro" id="IPR042099">
    <property type="entry name" value="ANL_N_sf"/>
</dbReference>
<dbReference type="InterPro" id="IPR000873">
    <property type="entry name" value="AMP-dep_synth/lig_dom"/>
</dbReference>
<dbReference type="Gene3D" id="3.30.300.30">
    <property type="match status" value="1"/>
</dbReference>
<comment type="caution">
    <text evidence="2">The sequence shown here is derived from an EMBL/GenBank/DDBJ whole genome shotgun (WGS) entry which is preliminary data.</text>
</comment>
<dbReference type="Proteomes" id="UP001430193">
    <property type="component" value="Unassembled WGS sequence"/>
</dbReference>
<dbReference type="Gene3D" id="3.40.50.12780">
    <property type="entry name" value="N-terminal domain of ligase-like"/>
    <property type="match status" value="1"/>
</dbReference>
<organism evidence="2 3">
    <name type="scientific">Dyella mobilis</name>
    <dbReference type="NCBI Taxonomy" id="1849582"/>
    <lineage>
        <taxon>Bacteria</taxon>
        <taxon>Pseudomonadati</taxon>
        <taxon>Pseudomonadota</taxon>
        <taxon>Gammaproteobacteria</taxon>
        <taxon>Lysobacterales</taxon>
        <taxon>Rhodanobacteraceae</taxon>
        <taxon>Dyella</taxon>
    </lineage>
</organism>
<proteinExistence type="predicted"/>
<evidence type="ECO:0000313" key="3">
    <source>
        <dbReference type="Proteomes" id="UP001430193"/>
    </source>
</evidence>
<dbReference type="PANTHER" id="PTHR45527">
    <property type="entry name" value="NONRIBOSOMAL PEPTIDE SYNTHETASE"/>
    <property type="match status" value="1"/>
</dbReference>
<dbReference type="RefSeq" id="WP_204629521.1">
    <property type="nucleotide sequence ID" value="NZ_JADIKF010000008.1"/>
</dbReference>
<evidence type="ECO:0000313" key="2">
    <source>
        <dbReference type="EMBL" id="MBM7127897.1"/>
    </source>
</evidence>
<accession>A0ABS2K9L2</accession>
<keyword evidence="3" id="KW-1185">Reference proteome</keyword>
<name>A0ABS2K9L2_9GAMM</name>
<evidence type="ECO:0000259" key="1">
    <source>
        <dbReference type="Pfam" id="PF00501"/>
    </source>
</evidence>
<feature type="non-terminal residue" evidence="2">
    <location>
        <position position="353"/>
    </location>
</feature>
<dbReference type="NCBIfam" id="TIGR01733">
    <property type="entry name" value="AA-adenyl-dom"/>
    <property type="match status" value="1"/>
</dbReference>
<dbReference type="PROSITE" id="PS00455">
    <property type="entry name" value="AMP_BINDING"/>
    <property type="match status" value="1"/>
</dbReference>
<feature type="non-terminal residue" evidence="2">
    <location>
        <position position="1"/>
    </location>
</feature>
<dbReference type="SUPFAM" id="SSF56801">
    <property type="entry name" value="Acetyl-CoA synthetase-like"/>
    <property type="match status" value="1"/>
</dbReference>
<sequence>DAQPELLLSDAVGRRALGDTALACVPALHLDASQLPWSTQSPSNPDTAMLGLCARHLAYVIYTSGSTGMPKGGMVEHRQLVHLMQAQIPLFKVSAQSRILQFASCSFDASIFEIVMAFGSGASLHLANQAQRQAAAWPSYLKEHAITHATLPPALLREPIESVQLADLQVLILAGEAPDTAWTHAQKTGAAVFNAYGPTECTVCATAWCDVSGGPAGSIPIGRPIANTRIYVLDAHRQPVPRGVAGELYIGGAGVARGYLNRPDLTAERFLEDPFSPHADARMYRTGDLARYLPDGNLEFLGRNDHQVKIRGFRIEPGEIEARLAEHPQVREAVVIPREDVPGDQRLVAYLTT</sequence>
<dbReference type="Pfam" id="PF00501">
    <property type="entry name" value="AMP-binding"/>
    <property type="match status" value="1"/>
</dbReference>
<dbReference type="CDD" id="cd05930">
    <property type="entry name" value="A_NRPS"/>
    <property type="match status" value="1"/>
</dbReference>